<keyword evidence="2" id="KW-1185">Reference proteome</keyword>
<reference evidence="2" key="1">
    <citation type="journal article" date="2006" name="PLoS Biol.">
        <title>Macronuclear genome sequence of the ciliate Tetrahymena thermophila, a model eukaryote.</title>
        <authorList>
            <person name="Eisen J.A."/>
            <person name="Coyne R.S."/>
            <person name="Wu M."/>
            <person name="Wu D."/>
            <person name="Thiagarajan M."/>
            <person name="Wortman J.R."/>
            <person name="Badger J.H."/>
            <person name="Ren Q."/>
            <person name="Amedeo P."/>
            <person name="Jones K.M."/>
            <person name="Tallon L.J."/>
            <person name="Delcher A.L."/>
            <person name="Salzberg S.L."/>
            <person name="Silva J.C."/>
            <person name="Haas B.J."/>
            <person name="Majoros W.H."/>
            <person name="Farzad M."/>
            <person name="Carlton J.M."/>
            <person name="Smith R.K. Jr."/>
            <person name="Garg J."/>
            <person name="Pearlman R.E."/>
            <person name="Karrer K.M."/>
            <person name="Sun L."/>
            <person name="Manning G."/>
            <person name="Elde N.C."/>
            <person name="Turkewitz A.P."/>
            <person name="Asai D.J."/>
            <person name="Wilkes D.E."/>
            <person name="Wang Y."/>
            <person name="Cai H."/>
            <person name="Collins K."/>
            <person name="Stewart B.A."/>
            <person name="Lee S.R."/>
            <person name="Wilamowska K."/>
            <person name="Weinberg Z."/>
            <person name="Ruzzo W.L."/>
            <person name="Wloga D."/>
            <person name="Gaertig J."/>
            <person name="Frankel J."/>
            <person name="Tsao C.-C."/>
            <person name="Gorovsky M.A."/>
            <person name="Keeling P.J."/>
            <person name="Waller R.F."/>
            <person name="Patron N.J."/>
            <person name="Cherry J.M."/>
            <person name="Stover N.A."/>
            <person name="Krieger C.J."/>
            <person name="del Toro C."/>
            <person name="Ryder H.F."/>
            <person name="Williamson S.C."/>
            <person name="Barbeau R.A."/>
            <person name="Hamilton E.P."/>
            <person name="Orias E."/>
        </authorList>
    </citation>
    <scope>NUCLEOTIDE SEQUENCE [LARGE SCALE GENOMIC DNA]</scope>
    <source>
        <strain evidence="2">SB210</strain>
    </source>
</reference>
<evidence type="ECO:0000313" key="2">
    <source>
        <dbReference type="Proteomes" id="UP000009168"/>
    </source>
</evidence>
<sequence>MTMSPQLFFCFIVAKISIESSLKRRNERKQQITIQMKNSGIRMKRYYYSTMNGENNKINKKKKKAKKNKKKQYFFTEITSFADIEEKTKVATNETDDKDSVRK</sequence>
<dbReference type="EMBL" id="GG662693">
    <property type="protein sequence ID" value="EAR96439.2"/>
    <property type="molecule type" value="Genomic_DNA"/>
</dbReference>
<dbReference type="AlphaFoldDB" id="I7MJL9"/>
<dbReference type="Proteomes" id="UP000009168">
    <property type="component" value="Unassembled WGS sequence"/>
</dbReference>
<accession>I7MJL9</accession>
<organism evidence="1 2">
    <name type="scientific">Tetrahymena thermophila (strain SB210)</name>
    <dbReference type="NCBI Taxonomy" id="312017"/>
    <lineage>
        <taxon>Eukaryota</taxon>
        <taxon>Sar</taxon>
        <taxon>Alveolata</taxon>
        <taxon>Ciliophora</taxon>
        <taxon>Intramacronucleata</taxon>
        <taxon>Oligohymenophorea</taxon>
        <taxon>Hymenostomatida</taxon>
        <taxon>Tetrahymenina</taxon>
        <taxon>Tetrahymenidae</taxon>
        <taxon>Tetrahymena</taxon>
    </lineage>
</organism>
<evidence type="ECO:0000313" key="1">
    <source>
        <dbReference type="EMBL" id="EAR96439.2"/>
    </source>
</evidence>
<gene>
    <name evidence="1" type="ORF">TTHERM_00191070</name>
</gene>
<dbReference type="GeneID" id="7841596"/>
<dbReference type="RefSeq" id="XP_001016684.2">
    <property type="nucleotide sequence ID" value="XM_001016684.2"/>
</dbReference>
<protein>
    <submittedName>
        <fullName evidence="1">Uncharacterized protein</fullName>
    </submittedName>
</protein>
<name>I7MJL9_TETTS</name>
<dbReference type="KEGG" id="tet:TTHERM_00191070"/>
<dbReference type="InParanoid" id="I7MJL9"/>
<proteinExistence type="predicted"/>